<evidence type="ECO:0000313" key="4">
    <source>
        <dbReference type="Proteomes" id="UP000738349"/>
    </source>
</evidence>
<dbReference type="AlphaFoldDB" id="A0A9P9JQM2"/>
<proteinExistence type="predicted"/>
<dbReference type="EMBL" id="JAGMUV010000001">
    <property type="protein sequence ID" value="KAH7175468.1"/>
    <property type="molecule type" value="Genomic_DNA"/>
</dbReference>
<organism evidence="3 4">
    <name type="scientific">Dactylonectria macrodidyma</name>
    <dbReference type="NCBI Taxonomy" id="307937"/>
    <lineage>
        <taxon>Eukaryota</taxon>
        <taxon>Fungi</taxon>
        <taxon>Dikarya</taxon>
        <taxon>Ascomycota</taxon>
        <taxon>Pezizomycotina</taxon>
        <taxon>Sordariomycetes</taxon>
        <taxon>Hypocreomycetidae</taxon>
        <taxon>Hypocreales</taxon>
        <taxon>Nectriaceae</taxon>
        <taxon>Dactylonectria</taxon>
    </lineage>
</organism>
<name>A0A9P9JQM2_9HYPO</name>
<dbReference type="PROSITE" id="PS00463">
    <property type="entry name" value="ZN2_CY6_FUNGAL_1"/>
    <property type="match status" value="1"/>
</dbReference>
<dbReference type="Pfam" id="PF00172">
    <property type="entry name" value="Zn_clus"/>
    <property type="match status" value="1"/>
</dbReference>
<dbReference type="CDD" id="cd12148">
    <property type="entry name" value="fungal_TF_MHR"/>
    <property type="match status" value="1"/>
</dbReference>
<dbReference type="Proteomes" id="UP000738349">
    <property type="component" value="Unassembled WGS sequence"/>
</dbReference>
<dbReference type="InterPro" id="IPR001138">
    <property type="entry name" value="Zn2Cys6_DnaBD"/>
</dbReference>
<dbReference type="CDD" id="cd00067">
    <property type="entry name" value="GAL4"/>
    <property type="match status" value="1"/>
</dbReference>
<dbReference type="PROSITE" id="PS50048">
    <property type="entry name" value="ZN2_CY6_FUNGAL_2"/>
    <property type="match status" value="1"/>
</dbReference>
<dbReference type="OrthoDB" id="10261408at2759"/>
<feature type="domain" description="Zn(2)-C6 fungal-type" evidence="2">
    <location>
        <begin position="21"/>
        <end position="51"/>
    </location>
</feature>
<dbReference type="GO" id="GO:0000981">
    <property type="term" value="F:DNA-binding transcription factor activity, RNA polymerase II-specific"/>
    <property type="evidence" value="ECO:0007669"/>
    <property type="project" value="InterPro"/>
</dbReference>
<sequence length="667" mass="74564">MPLEPEVTHIQKRRRVGTTGACHGCRSRKIRCDGQKPSCQSCLSREEECRYNDDLSQTDGALVVETVRLLNDRTPEAAANALAALRGVDNAPSILSLLRSGEGMGSPLAQQYSGLVPTNGDPLYVLQVALELQIQHPFTYPALLPIDVENPGYDIQRLSIPPTLQSGATPDRRLSLEPQPTLYDHRLQGPILGFWTNVPISDEMASRALSLYFKTDHPLLGPFHAEFFIHDLVAHGGAYCSSLLVNALMYWVCQMYSAISPEASDLVNAFCAEAEMLWERERAVPSTLNMAAALFLSFGYLVQGRNEDVLAYMPEAVRMGKELGLLGVEHAVAKASAEQMTAEQLKAASHTIWGVFNWNMLVALFYYQSKIDIPLYPPHLSIPEEDDDVLDIGLSLGVESVSPTRYVGGTFPAICRFWRIMHGVTIAYHRECPAPLRDPLSLEFAEFKFRELLAWADNLPSQLYRSRQNTHDVVVFHIWLHAAIIDIFTPFLCRPGQPKQKLRTFSSPMCSPDDVYTASLDQLKRLIIVYRLNHESSALTIVWHTAMLYVANAALRGQDDDHWLFYFLLCIYGYQTLGRSYPVGLAIVRALLSMAMRNGYMSSESARDIWAEINGQCPRHAPQQIHATLVADLDLAMSDPNAASVERLADAFEENALVDQYTNLFDV</sequence>
<dbReference type="GO" id="GO:0008270">
    <property type="term" value="F:zinc ion binding"/>
    <property type="evidence" value="ECO:0007669"/>
    <property type="project" value="InterPro"/>
</dbReference>
<comment type="caution">
    <text evidence="3">The sequence shown here is derived from an EMBL/GenBank/DDBJ whole genome shotgun (WGS) entry which is preliminary data.</text>
</comment>
<protein>
    <submittedName>
        <fullName evidence="3">N-terminal fungal transcription regulatory domain-containing protein</fullName>
    </submittedName>
</protein>
<keyword evidence="4" id="KW-1185">Reference proteome</keyword>
<dbReference type="Gene3D" id="4.10.240.10">
    <property type="entry name" value="Zn(2)-C6 fungal-type DNA-binding domain"/>
    <property type="match status" value="1"/>
</dbReference>
<evidence type="ECO:0000259" key="2">
    <source>
        <dbReference type="PROSITE" id="PS50048"/>
    </source>
</evidence>
<dbReference type="SUPFAM" id="SSF57701">
    <property type="entry name" value="Zn2/Cys6 DNA-binding domain"/>
    <property type="match status" value="1"/>
</dbReference>
<dbReference type="PANTHER" id="PTHR47256:SF1">
    <property type="entry name" value="ZN(II)2CYS6 TRANSCRIPTION FACTOR (EUROFUNG)"/>
    <property type="match status" value="1"/>
</dbReference>
<dbReference type="PANTHER" id="PTHR47256">
    <property type="entry name" value="ZN(II)2CYS6 TRANSCRIPTION FACTOR (EUROFUNG)-RELATED"/>
    <property type="match status" value="1"/>
</dbReference>
<dbReference type="SMART" id="SM00066">
    <property type="entry name" value="GAL4"/>
    <property type="match status" value="1"/>
</dbReference>
<accession>A0A9P9JQM2</accession>
<dbReference type="InterPro" id="IPR036864">
    <property type="entry name" value="Zn2-C6_fun-type_DNA-bd_sf"/>
</dbReference>
<keyword evidence="1" id="KW-0539">Nucleus</keyword>
<evidence type="ECO:0000256" key="1">
    <source>
        <dbReference type="ARBA" id="ARBA00023242"/>
    </source>
</evidence>
<gene>
    <name evidence="3" type="ORF">EDB81DRAFT_895976</name>
</gene>
<dbReference type="InterPro" id="IPR053187">
    <property type="entry name" value="Notoamide_regulator"/>
</dbReference>
<reference evidence="3" key="1">
    <citation type="journal article" date="2021" name="Nat. Commun.">
        <title>Genetic determinants of endophytism in the Arabidopsis root mycobiome.</title>
        <authorList>
            <person name="Mesny F."/>
            <person name="Miyauchi S."/>
            <person name="Thiergart T."/>
            <person name="Pickel B."/>
            <person name="Atanasova L."/>
            <person name="Karlsson M."/>
            <person name="Huettel B."/>
            <person name="Barry K.W."/>
            <person name="Haridas S."/>
            <person name="Chen C."/>
            <person name="Bauer D."/>
            <person name="Andreopoulos W."/>
            <person name="Pangilinan J."/>
            <person name="LaButti K."/>
            <person name="Riley R."/>
            <person name="Lipzen A."/>
            <person name="Clum A."/>
            <person name="Drula E."/>
            <person name="Henrissat B."/>
            <person name="Kohler A."/>
            <person name="Grigoriev I.V."/>
            <person name="Martin F.M."/>
            <person name="Hacquard S."/>
        </authorList>
    </citation>
    <scope>NUCLEOTIDE SEQUENCE</scope>
    <source>
        <strain evidence="3">MPI-CAGE-AT-0147</strain>
    </source>
</reference>
<evidence type="ECO:0000313" key="3">
    <source>
        <dbReference type="EMBL" id="KAH7175468.1"/>
    </source>
</evidence>